<dbReference type="PROSITE" id="PS51012">
    <property type="entry name" value="ABC_TM2"/>
    <property type="match status" value="1"/>
</dbReference>
<feature type="transmembrane region" description="Helical" evidence="8">
    <location>
        <begin position="241"/>
        <end position="263"/>
    </location>
</feature>
<reference evidence="11" key="1">
    <citation type="journal article" date="2019" name="Int. J. Syst. Evol. Microbiol.">
        <title>The Global Catalogue of Microorganisms (GCM) 10K type strain sequencing project: providing services to taxonomists for standard genome sequencing and annotation.</title>
        <authorList>
            <consortium name="The Broad Institute Genomics Platform"/>
            <consortium name="The Broad Institute Genome Sequencing Center for Infectious Disease"/>
            <person name="Wu L."/>
            <person name="Ma J."/>
        </authorList>
    </citation>
    <scope>NUCLEOTIDE SEQUENCE [LARGE SCALE GENOMIC DNA]</scope>
    <source>
        <strain evidence="11">JCM 17810</strain>
    </source>
</reference>
<gene>
    <name evidence="10" type="primary">lnrM</name>
    <name evidence="10" type="ORF">GCM10023169_37800</name>
</gene>
<feature type="transmembrane region" description="Helical" evidence="8">
    <location>
        <begin position="21"/>
        <end position="40"/>
    </location>
</feature>
<dbReference type="InterPro" id="IPR047817">
    <property type="entry name" value="ABC2_TM_bact-type"/>
</dbReference>
<dbReference type="Proteomes" id="UP001500622">
    <property type="component" value="Unassembled WGS sequence"/>
</dbReference>
<sequence>MRAASTIAGAELRRFFKDRSNIFFVFIFPLLLVLVIGAQFGDAASSGRVVVVGPGGALHSAVERALEDDGVTVAGASEEEMLEQVARGRADAGLVIDRGDAAAYGAGDPVDLTVVPSSQASSSAAMQVVRTAVQEVALEQAEVVALTSAGVSPDAAREAIADAESEVGRLRIETVDTSEVAQEFSGVGQFDVGAGSQLLLFVFLISLAGSATLIQSRRLGVIRRVMVAPVSARRVLGGQALGRLVIALFQGVYIMAVTALAFGVDWGNLGLSLLVLLLFAAVSAGAAMVLGSVMDNEGAASGAGVGFGLVLAALGGCMVPLELFPDSLQTVAHVTPHAWAYEAFAEIQRHDASLIDVLPQLGVLAAMAAVLLALGAITLRRSLARAM</sequence>
<dbReference type="InterPro" id="IPR013525">
    <property type="entry name" value="ABC2_TM"/>
</dbReference>
<evidence type="ECO:0000256" key="1">
    <source>
        <dbReference type="ARBA" id="ARBA00004651"/>
    </source>
</evidence>
<feature type="domain" description="ABC transmembrane type-2" evidence="9">
    <location>
        <begin position="157"/>
        <end position="382"/>
    </location>
</feature>
<comment type="caution">
    <text evidence="10">The sequence shown here is derived from an EMBL/GenBank/DDBJ whole genome shotgun (WGS) entry which is preliminary data.</text>
</comment>
<feature type="transmembrane region" description="Helical" evidence="8">
    <location>
        <begin position="269"/>
        <end position="290"/>
    </location>
</feature>
<evidence type="ECO:0000256" key="2">
    <source>
        <dbReference type="ARBA" id="ARBA00007783"/>
    </source>
</evidence>
<evidence type="ECO:0000256" key="3">
    <source>
        <dbReference type="ARBA" id="ARBA00022448"/>
    </source>
</evidence>
<keyword evidence="11" id="KW-1185">Reference proteome</keyword>
<feature type="transmembrane region" description="Helical" evidence="8">
    <location>
        <begin position="194"/>
        <end position="214"/>
    </location>
</feature>
<keyword evidence="7 8" id="KW-0472">Membrane</keyword>
<keyword evidence="5 8" id="KW-0812">Transmembrane</keyword>
<dbReference type="PANTHER" id="PTHR30294:SF38">
    <property type="entry name" value="TRANSPORT PERMEASE PROTEIN"/>
    <property type="match status" value="1"/>
</dbReference>
<evidence type="ECO:0000256" key="7">
    <source>
        <dbReference type="ARBA" id="ARBA00023136"/>
    </source>
</evidence>
<protein>
    <submittedName>
        <fullName evidence="10">Linearmycin resistance permease LnrM</fullName>
    </submittedName>
</protein>
<dbReference type="RefSeq" id="WP_345218432.1">
    <property type="nucleotide sequence ID" value="NZ_BAABGN010000013.1"/>
</dbReference>
<name>A0ABP8LMP3_9MICO</name>
<organism evidence="10 11">
    <name type="scientific">Georgenia halophila</name>
    <dbReference type="NCBI Taxonomy" id="620889"/>
    <lineage>
        <taxon>Bacteria</taxon>
        <taxon>Bacillati</taxon>
        <taxon>Actinomycetota</taxon>
        <taxon>Actinomycetes</taxon>
        <taxon>Micrococcales</taxon>
        <taxon>Bogoriellaceae</taxon>
        <taxon>Georgenia</taxon>
    </lineage>
</organism>
<evidence type="ECO:0000313" key="11">
    <source>
        <dbReference type="Proteomes" id="UP001500622"/>
    </source>
</evidence>
<dbReference type="EMBL" id="BAABGN010000013">
    <property type="protein sequence ID" value="GAA4432244.1"/>
    <property type="molecule type" value="Genomic_DNA"/>
</dbReference>
<feature type="transmembrane region" description="Helical" evidence="8">
    <location>
        <begin position="361"/>
        <end position="379"/>
    </location>
</feature>
<feature type="transmembrane region" description="Helical" evidence="8">
    <location>
        <begin position="302"/>
        <end position="321"/>
    </location>
</feature>
<proteinExistence type="inferred from homology"/>
<comment type="subcellular location">
    <subcellularLocation>
        <location evidence="1">Cell membrane</location>
        <topology evidence="1">Multi-pass membrane protein</topology>
    </subcellularLocation>
</comment>
<accession>A0ABP8LMP3</accession>
<evidence type="ECO:0000259" key="9">
    <source>
        <dbReference type="PROSITE" id="PS51012"/>
    </source>
</evidence>
<evidence type="ECO:0000256" key="8">
    <source>
        <dbReference type="SAM" id="Phobius"/>
    </source>
</evidence>
<keyword evidence="3" id="KW-0813">Transport</keyword>
<evidence type="ECO:0000256" key="6">
    <source>
        <dbReference type="ARBA" id="ARBA00022989"/>
    </source>
</evidence>
<keyword evidence="4" id="KW-1003">Cell membrane</keyword>
<dbReference type="PANTHER" id="PTHR30294">
    <property type="entry name" value="MEMBRANE COMPONENT OF ABC TRANSPORTER YHHJ-RELATED"/>
    <property type="match status" value="1"/>
</dbReference>
<evidence type="ECO:0000256" key="4">
    <source>
        <dbReference type="ARBA" id="ARBA00022475"/>
    </source>
</evidence>
<comment type="similarity">
    <text evidence="2">Belongs to the ABC-2 integral membrane protein family.</text>
</comment>
<evidence type="ECO:0000313" key="10">
    <source>
        <dbReference type="EMBL" id="GAA4432244.1"/>
    </source>
</evidence>
<dbReference type="Pfam" id="PF12698">
    <property type="entry name" value="ABC2_membrane_3"/>
    <property type="match status" value="1"/>
</dbReference>
<evidence type="ECO:0000256" key="5">
    <source>
        <dbReference type="ARBA" id="ARBA00022692"/>
    </source>
</evidence>
<dbReference type="InterPro" id="IPR051449">
    <property type="entry name" value="ABC-2_transporter_component"/>
</dbReference>
<keyword evidence="6 8" id="KW-1133">Transmembrane helix</keyword>